<organism evidence="2 3">
    <name type="scientific">Eleusine coracana subsp. coracana</name>
    <dbReference type="NCBI Taxonomy" id="191504"/>
    <lineage>
        <taxon>Eukaryota</taxon>
        <taxon>Viridiplantae</taxon>
        <taxon>Streptophyta</taxon>
        <taxon>Embryophyta</taxon>
        <taxon>Tracheophyta</taxon>
        <taxon>Spermatophyta</taxon>
        <taxon>Magnoliopsida</taxon>
        <taxon>Liliopsida</taxon>
        <taxon>Poales</taxon>
        <taxon>Poaceae</taxon>
        <taxon>PACMAD clade</taxon>
        <taxon>Chloridoideae</taxon>
        <taxon>Cynodonteae</taxon>
        <taxon>Eleusininae</taxon>
        <taxon>Eleusine</taxon>
    </lineage>
</organism>
<dbReference type="AlphaFoldDB" id="A0AAV5EC24"/>
<reference evidence="2" key="2">
    <citation type="submission" date="2021-12" db="EMBL/GenBank/DDBJ databases">
        <title>Resequencing data analysis of finger millet.</title>
        <authorList>
            <person name="Hatakeyama M."/>
            <person name="Aluri S."/>
            <person name="Balachadran M.T."/>
            <person name="Sivarajan S.R."/>
            <person name="Poveda L."/>
            <person name="Shimizu-Inatsugi R."/>
            <person name="Schlapbach R."/>
            <person name="Sreeman S.M."/>
            <person name="Shimizu K.K."/>
        </authorList>
    </citation>
    <scope>NUCLEOTIDE SEQUENCE</scope>
</reference>
<evidence type="ECO:0000313" key="2">
    <source>
        <dbReference type="EMBL" id="GJN19780.1"/>
    </source>
</evidence>
<name>A0AAV5EC24_ELECO</name>
<feature type="region of interest" description="Disordered" evidence="1">
    <location>
        <begin position="1"/>
        <end position="24"/>
    </location>
</feature>
<sequence length="86" mass="9060">MTQGGTGAGRVPSSRKRRGSERLPCHCPRHRSSLLPGCLGFLGGVNYAGEVDTGVDRASAQLGHTYHLEVHFLPQAQAPPEPGLTG</sequence>
<reference evidence="2" key="1">
    <citation type="journal article" date="2018" name="DNA Res.">
        <title>Multiple hybrid de novo genome assembly of finger millet, an orphan allotetraploid crop.</title>
        <authorList>
            <person name="Hatakeyama M."/>
            <person name="Aluri S."/>
            <person name="Balachadran M.T."/>
            <person name="Sivarajan S.R."/>
            <person name="Patrignani A."/>
            <person name="Gruter S."/>
            <person name="Poveda L."/>
            <person name="Shimizu-Inatsugi R."/>
            <person name="Baeten J."/>
            <person name="Francoijs K.J."/>
            <person name="Nataraja K.N."/>
            <person name="Reddy Y.A.N."/>
            <person name="Phadnis S."/>
            <person name="Ravikumar R.L."/>
            <person name="Schlapbach R."/>
            <person name="Sreeman S.M."/>
            <person name="Shimizu K.K."/>
        </authorList>
    </citation>
    <scope>NUCLEOTIDE SEQUENCE</scope>
</reference>
<dbReference type="EMBL" id="BQKI01000074">
    <property type="protein sequence ID" value="GJN19780.1"/>
    <property type="molecule type" value="Genomic_DNA"/>
</dbReference>
<dbReference type="Proteomes" id="UP001054889">
    <property type="component" value="Unassembled WGS sequence"/>
</dbReference>
<protein>
    <submittedName>
        <fullName evidence="2">Uncharacterized protein</fullName>
    </submittedName>
</protein>
<evidence type="ECO:0000256" key="1">
    <source>
        <dbReference type="SAM" id="MobiDB-lite"/>
    </source>
</evidence>
<keyword evidence="3" id="KW-1185">Reference proteome</keyword>
<gene>
    <name evidence="2" type="primary">gb07089</name>
    <name evidence="2" type="ORF">PR202_gb07089</name>
</gene>
<comment type="caution">
    <text evidence="2">The sequence shown here is derived from an EMBL/GenBank/DDBJ whole genome shotgun (WGS) entry which is preliminary data.</text>
</comment>
<proteinExistence type="predicted"/>
<accession>A0AAV5EC24</accession>
<evidence type="ECO:0000313" key="3">
    <source>
        <dbReference type="Proteomes" id="UP001054889"/>
    </source>
</evidence>